<reference evidence="3" key="2">
    <citation type="submission" date="2024-04" db="EMBL/GenBank/DDBJ databases">
        <authorList>
            <person name="Chen Y."/>
            <person name="Shah S."/>
            <person name="Dougan E. K."/>
            <person name="Thang M."/>
            <person name="Chan C."/>
        </authorList>
    </citation>
    <scope>NUCLEOTIDE SEQUENCE [LARGE SCALE GENOMIC DNA]</scope>
</reference>
<evidence type="ECO:0000313" key="3">
    <source>
        <dbReference type="EMBL" id="CAL1126004.1"/>
    </source>
</evidence>
<dbReference type="InterPro" id="IPR057191">
    <property type="entry name" value="DUF7869"/>
</dbReference>
<sequence length="296" mass="33265">MVLLALSPSLVTSGSSRTCEILSAGLSKLAAKIDFRSVWLNLQADNSSKEVKNVGALRLVGLWICLRKLGGAQISFLSSGHSHEDIDAMFSVIRAHLERNHELPTPLAFRDCLRSFFDDPHHRPHERLRCVELLSRYKDWTNWTSYLFDHMRLKGIGGTKQWMSDGTWQPTTFLFLPASVARAAQVFTETPVNPLSNENKALRKYAQLMRRDPFDMIDAAQQLEELSYGFLDPTLLDTSWALPQHGAAAVGRSALPTVRGRCFALYRAAAQLWRHGVNIAHAIEIVTEAVQESMHQ</sequence>
<comment type="caution">
    <text evidence="2">The sequence shown here is derived from an EMBL/GenBank/DDBJ whole genome shotgun (WGS) entry which is preliminary data.</text>
</comment>
<dbReference type="PANTHER" id="PTHR33153">
    <property type="entry name" value="MYND-TYPE DOMAIN-CONTAINING PROTEIN"/>
    <property type="match status" value="1"/>
</dbReference>
<dbReference type="GO" id="GO:0032259">
    <property type="term" value="P:methylation"/>
    <property type="evidence" value="ECO:0007669"/>
    <property type="project" value="UniProtKB-KW"/>
</dbReference>
<dbReference type="Proteomes" id="UP001152797">
    <property type="component" value="Unassembled WGS sequence"/>
</dbReference>
<dbReference type="EMBL" id="CAMXCT030000024">
    <property type="protein sequence ID" value="CAL4759941.1"/>
    <property type="molecule type" value="Genomic_DNA"/>
</dbReference>
<gene>
    <name evidence="2" type="ORF">C1SCF055_LOCUS1197</name>
</gene>
<organism evidence="2">
    <name type="scientific">Cladocopium goreaui</name>
    <dbReference type="NCBI Taxonomy" id="2562237"/>
    <lineage>
        <taxon>Eukaryota</taxon>
        <taxon>Sar</taxon>
        <taxon>Alveolata</taxon>
        <taxon>Dinophyceae</taxon>
        <taxon>Suessiales</taxon>
        <taxon>Symbiodiniaceae</taxon>
        <taxon>Cladocopium</taxon>
    </lineage>
</organism>
<dbReference type="EMBL" id="CAMXCT010000024">
    <property type="protein sequence ID" value="CAI3972629.1"/>
    <property type="molecule type" value="Genomic_DNA"/>
</dbReference>
<dbReference type="AlphaFoldDB" id="A0A9P1BG05"/>
<dbReference type="PANTHER" id="PTHR33153:SF3">
    <property type="entry name" value="TRAFFICKING PROTEIN PARTICLE COMPLEX SUBUNIT 11 DOMAIN-CONTAINING PROTEIN"/>
    <property type="match status" value="1"/>
</dbReference>
<evidence type="ECO:0000259" key="1">
    <source>
        <dbReference type="Pfam" id="PF25273"/>
    </source>
</evidence>
<evidence type="ECO:0000313" key="4">
    <source>
        <dbReference type="EMBL" id="CAL4759941.1"/>
    </source>
</evidence>
<dbReference type="OrthoDB" id="410478at2759"/>
<keyword evidence="5" id="KW-1185">Reference proteome</keyword>
<keyword evidence="4" id="KW-0808">Transferase</keyword>
<evidence type="ECO:0000313" key="5">
    <source>
        <dbReference type="Proteomes" id="UP001152797"/>
    </source>
</evidence>
<keyword evidence="4" id="KW-0489">Methyltransferase</keyword>
<name>A0A9P1BG05_9DINO</name>
<proteinExistence type="predicted"/>
<dbReference type="GO" id="GO:0008168">
    <property type="term" value="F:methyltransferase activity"/>
    <property type="evidence" value="ECO:0007669"/>
    <property type="project" value="UniProtKB-KW"/>
</dbReference>
<feature type="domain" description="DUF7869" evidence="1">
    <location>
        <begin position="13"/>
        <end position="121"/>
    </location>
</feature>
<accession>A0A9P1BG05</accession>
<reference evidence="2" key="1">
    <citation type="submission" date="2022-10" db="EMBL/GenBank/DDBJ databases">
        <authorList>
            <person name="Chen Y."/>
            <person name="Dougan E. K."/>
            <person name="Chan C."/>
            <person name="Rhodes N."/>
            <person name="Thang M."/>
        </authorList>
    </citation>
    <scope>NUCLEOTIDE SEQUENCE</scope>
</reference>
<dbReference type="EMBL" id="CAMXCT020000024">
    <property type="protein sequence ID" value="CAL1126004.1"/>
    <property type="molecule type" value="Genomic_DNA"/>
</dbReference>
<dbReference type="Pfam" id="PF25273">
    <property type="entry name" value="DUF7869"/>
    <property type="match status" value="1"/>
</dbReference>
<evidence type="ECO:0000313" key="2">
    <source>
        <dbReference type="EMBL" id="CAI3972629.1"/>
    </source>
</evidence>
<protein>
    <submittedName>
        <fullName evidence="4">Modification methylase ScrFIA</fullName>
    </submittedName>
</protein>